<dbReference type="Proteomes" id="UP001241926">
    <property type="component" value="Unassembled WGS sequence"/>
</dbReference>
<gene>
    <name evidence="3" type="ORF">QNN03_36385</name>
</gene>
<dbReference type="InterPro" id="IPR001509">
    <property type="entry name" value="Epimerase_deHydtase"/>
</dbReference>
<dbReference type="PANTHER" id="PTHR43000">
    <property type="entry name" value="DTDP-D-GLUCOSE 4,6-DEHYDRATASE-RELATED"/>
    <property type="match status" value="1"/>
</dbReference>
<dbReference type="SUPFAM" id="SSF51735">
    <property type="entry name" value="NAD(P)-binding Rossmann-fold domains"/>
    <property type="match status" value="1"/>
</dbReference>
<protein>
    <submittedName>
        <fullName evidence="3">NAD-dependent epimerase/dehydratase family protein</fullName>
    </submittedName>
</protein>
<evidence type="ECO:0000256" key="1">
    <source>
        <dbReference type="ARBA" id="ARBA00007637"/>
    </source>
</evidence>
<evidence type="ECO:0000259" key="2">
    <source>
        <dbReference type="Pfam" id="PF01370"/>
    </source>
</evidence>
<dbReference type="Gene3D" id="3.40.50.720">
    <property type="entry name" value="NAD(P)-binding Rossmann-like Domain"/>
    <property type="match status" value="1"/>
</dbReference>
<dbReference type="Pfam" id="PF01370">
    <property type="entry name" value="Epimerase"/>
    <property type="match status" value="1"/>
</dbReference>
<name>A0ABT7JAL1_9ACTN</name>
<comment type="caution">
    <text evidence="3">The sequence shown here is derived from an EMBL/GenBank/DDBJ whole genome shotgun (WGS) entry which is preliminary data.</text>
</comment>
<feature type="domain" description="NAD-dependent epimerase/dehydratase" evidence="2">
    <location>
        <begin position="22"/>
        <end position="180"/>
    </location>
</feature>
<dbReference type="RefSeq" id="WP_261720103.1">
    <property type="nucleotide sequence ID" value="NZ_JASJUS010000061.1"/>
</dbReference>
<evidence type="ECO:0000313" key="4">
    <source>
        <dbReference type="Proteomes" id="UP001241926"/>
    </source>
</evidence>
<sequence length="254" mass="27799">MRIVGDGFLARNLAESFGDRFPAVTALACGVSRTTTAEAAEYDREAQVLYDTLDTCAREGRQVLFFSTSSFAMYGFTDEGRQASESYPVRPPNTYGRHKLALESVVRSSGVEYLVLRLSHAVGGHQRPHQLLPTLVRNIGAGEVTVLRGAHRDLLDVQDLMHAVGRLLADGVSGEVLNVASGIPQPVESVVTAIEQRLGVTARRVERPGPRAVTRVSLERLRRFVPDFRSTPDEKYLDALLDAYLPYCAGLVGD</sequence>
<comment type="similarity">
    <text evidence="1">Belongs to the NAD(P)-dependent epimerase/dehydratase family.</text>
</comment>
<reference evidence="3 4" key="1">
    <citation type="submission" date="2023-05" db="EMBL/GenBank/DDBJ databases">
        <title>Streptomyces fuscus sp. nov., a brown-black pigment producing actinomyces isolated from dry sand of Sea duck farm.</title>
        <authorList>
            <person name="Xie J."/>
            <person name="Shen N."/>
        </authorList>
    </citation>
    <scope>NUCLEOTIDE SEQUENCE [LARGE SCALE GENOMIC DNA]</scope>
    <source>
        <strain evidence="3 4">GXMU-J15</strain>
    </source>
</reference>
<dbReference type="InterPro" id="IPR036291">
    <property type="entry name" value="NAD(P)-bd_dom_sf"/>
</dbReference>
<keyword evidence="4" id="KW-1185">Reference proteome</keyword>
<proteinExistence type="inferred from homology"/>
<accession>A0ABT7JAL1</accession>
<organism evidence="3 4">
    <name type="scientific">Streptomyces fuscus</name>
    <dbReference type="NCBI Taxonomy" id="3048495"/>
    <lineage>
        <taxon>Bacteria</taxon>
        <taxon>Bacillati</taxon>
        <taxon>Actinomycetota</taxon>
        <taxon>Actinomycetes</taxon>
        <taxon>Kitasatosporales</taxon>
        <taxon>Streptomycetaceae</taxon>
        <taxon>Streptomyces</taxon>
    </lineage>
</organism>
<evidence type="ECO:0000313" key="3">
    <source>
        <dbReference type="EMBL" id="MDL2081918.1"/>
    </source>
</evidence>
<dbReference type="EMBL" id="JASJUS010000061">
    <property type="protein sequence ID" value="MDL2081918.1"/>
    <property type="molecule type" value="Genomic_DNA"/>
</dbReference>